<dbReference type="KEGG" id="ssm:Spirs_4248"/>
<dbReference type="PRINTS" id="PR01713">
    <property type="entry name" value="NUCEPIMERASE"/>
</dbReference>
<dbReference type="Proteomes" id="UP000002318">
    <property type="component" value="Chromosome"/>
</dbReference>
<gene>
    <name evidence="3" type="ordered locus">Spirs_4248</name>
</gene>
<protein>
    <submittedName>
        <fullName evidence="3">NAD-dependent epimerase/dehydratase</fullName>
    </submittedName>
</protein>
<sequence length="336" mass="37489">MKKILVTGAAGFIGHATVCTLLDAGWTVVGIDSINDYYDTALKYARLHTTGIGEEGVEYGKMIGSSCYPEYRFMQLALEDRDAVARLFREENFDVVCNLAAQAGVRYSLENPFAYADSNLTGFLSILEACRHADVSYLVYASSSSVYGENRSVPFRESDRVDNPVSLYAATKKANELMASAYSRLYGFSTVGLRFFTVYGPWGRPDMAPTLFLSAMFEGRPIKVFNNGNMKRDFTYIDDIVSGVVQVISSPKNDGSHTLYNIGRGKPVDLSEFIDLLEKYSGRKAQRNLLPIQPGDVPITWADTSCLERDFAYRPSTPVEAGIAQFVEWYREFYGE</sequence>
<proteinExistence type="predicted"/>
<dbReference type="Pfam" id="PF01370">
    <property type="entry name" value="Epimerase"/>
    <property type="match status" value="1"/>
</dbReference>
<dbReference type="InterPro" id="IPR036291">
    <property type="entry name" value="NAD(P)-bd_dom_sf"/>
</dbReference>
<organism evidence="3 4">
    <name type="scientific">Sediminispirochaeta smaragdinae (strain DSM 11293 / JCM 15392 / SEBR 4228)</name>
    <name type="common">Spirochaeta smaragdinae</name>
    <dbReference type="NCBI Taxonomy" id="573413"/>
    <lineage>
        <taxon>Bacteria</taxon>
        <taxon>Pseudomonadati</taxon>
        <taxon>Spirochaetota</taxon>
        <taxon>Spirochaetia</taxon>
        <taxon>Spirochaetales</taxon>
        <taxon>Spirochaetaceae</taxon>
        <taxon>Sediminispirochaeta</taxon>
    </lineage>
</organism>
<evidence type="ECO:0000256" key="1">
    <source>
        <dbReference type="ARBA" id="ARBA00023027"/>
    </source>
</evidence>
<keyword evidence="4" id="KW-1185">Reference proteome</keyword>
<dbReference type="OrthoDB" id="9771073at2"/>
<reference evidence="3 4" key="1">
    <citation type="journal article" date="2010" name="Stand. Genomic Sci.">
        <title>Complete genome sequence of Spirochaeta smaragdinae type strain (SEBR 4228).</title>
        <authorList>
            <person name="Mavromatis K."/>
            <person name="Yasawong M."/>
            <person name="Chertkov O."/>
            <person name="Lapidus A."/>
            <person name="Lucas S."/>
            <person name="Nolan M."/>
            <person name="Del Rio T.G."/>
            <person name="Tice H."/>
            <person name="Cheng J.F."/>
            <person name="Pitluck S."/>
            <person name="Liolios K."/>
            <person name="Ivanova N."/>
            <person name="Tapia R."/>
            <person name="Han C."/>
            <person name="Bruce D."/>
            <person name="Goodwin L."/>
            <person name="Pati A."/>
            <person name="Chen A."/>
            <person name="Palaniappan K."/>
            <person name="Land M."/>
            <person name="Hauser L."/>
            <person name="Chang Y.J."/>
            <person name="Jeffries C.D."/>
            <person name="Detter J.C."/>
            <person name="Rohde M."/>
            <person name="Brambilla E."/>
            <person name="Spring S."/>
            <person name="Goker M."/>
            <person name="Sikorski J."/>
            <person name="Woyke T."/>
            <person name="Bristow J."/>
            <person name="Eisen J.A."/>
            <person name="Markowitz V."/>
            <person name="Hugenholtz P."/>
            <person name="Klenk H.P."/>
            <person name="Kyrpides N.C."/>
        </authorList>
    </citation>
    <scope>NUCLEOTIDE SEQUENCE [LARGE SCALE GENOMIC DNA]</scope>
    <source>
        <strain evidence="4">DSM 11293 / JCM 15392 / SEBR 4228</strain>
    </source>
</reference>
<keyword evidence="1" id="KW-0520">NAD</keyword>
<dbReference type="HOGENOM" id="CLU_007383_1_7_12"/>
<accession>E1RA03</accession>
<dbReference type="AlphaFoldDB" id="E1RA03"/>
<dbReference type="eggNOG" id="COG0451">
    <property type="taxonomic scope" value="Bacteria"/>
</dbReference>
<dbReference type="SUPFAM" id="SSF51735">
    <property type="entry name" value="NAD(P)-binding Rossmann-fold domains"/>
    <property type="match status" value="1"/>
</dbReference>
<name>E1RA03_SEDSS</name>
<dbReference type="InterPro" id="IPR001509">
    <property type="entry name" value="Epimerase_deHydtase"/>
</dbReference>
<dbReference type="PANTHER" id="PTHR43574">
    <property type="entry name" value="EPIMERASE-RELATED"/>
    <property type="match status" value="1"/>
</dbReference>
<dbReference type="Gene3D" id="3.40.50.720">
    <property type="entry name" value="NAD(P)-binding Rossmann-like Domain"/>
    <property type="match status" value="1"/>
</dbReference>
<dbReference type="STRING" id="573413.Spirs_4248"/>
<feature type="domain" description="NAD-dependent epimerase/dehydratase" evidence="2">
    <location>
        <begin position="4"/>
        <end position="263"/>
    </location>
</feature>
<evidence type="ECO:0000259" key="2">
    <source>
        <dbReference type="Pfam" id="PF01370"/>
    </source>
</evidence>
<dbReference type="EMBL" id="CP002116">
    <property type="protein sequence ID" value="ADK83322.1"/>
    <property type="molecule type" value="Genomic_DNA"/>
</dbReference>
<dbReference type="RefSeq" id="WP_013256778.1">
    <property type="nucleotide sequence ID" value="NC_014364.1"/>
</dbReference>
<evidence type="ECO:0000313" key="4">
    <source>
        <dbReference type="Proteomes" id="UP000002318"/>
    </source>
</evidence>
<evidence type="ECO:0000313" key="3">
    <source>
        <dbReference type="EMBL" id="ADK83322.1"/>
    </source>
</evidence>